<evidence type="ECO:0000313" key="2">
    <source>
        <dbReference type="EMBL" id="GBP46275.1"/>
    </source>
</evidence>
<name>A0A4C1W808_EUMVA</name>
<evidence type="ECO:0000313" key="3">
    <source>
        <dbReference type="Proteomes" id="UP000299102"/>
    </source>
</evidence>
<keyword evidence="3" id="KW-1185">Reference proteome</keyword>
<protein>
    <submittedName>
        <fullName evidence="2">Uncharacterized protein</fullName>
    </submittedName>
</protein>
<feature type="region of interest" description="Disordered" evidence="1">
    <location>
        <begin position="1"/>
        <end position="32"/>
    </location>
</feature>
<sequence>MDPTSEMPSFPPPFQKVRSGSISSATSPRGSVPCRRSLVTFRVQVTRPGASAGQAGKSSVVVCEIYLYRDPRVRDPSQECSSTILHSRHAFKHQNGLFRHAYITTSAPPAEGGGRELAIRLTSPPVRINSRQKRRVADAACDARGSFGNRDASERTG</sequence>
<dbReference type="EMBL" id="BGZK01000480">
    <property type="protein sequence ID" value="GBP46275.1"/>
    <property type="molecule type" value="Genomic_DNA"/>
</dbReference>
<accession>A0A4C1W808</accession>
<proteinExistence type="predicted"/>
<evidence type="ECO:0000256" key="1">
    <source>
        <dbReference type="SAM" id="MobiDB-lite"/>
    </source>
</evidence>
<feature type="compositionally biased region" description="Polar residues" evidence="1">
    <location>
        <begin position="18"/>
        <end position="29"/>
    </location>
</feature>
<organism evidence="2 3">
    <name type="scientific">Eumeta variegata</name>
    <name type="common">Bagworm moth</name>
    <name type="synonym">Eumeta japonica</name>
    <dbReference type="NCBI Taxonomy" id="151549"/>
    <lineage>
        <taxon>Eukaryota</taxon>
        <taxon>Metazoa</taxon>
        <taxon>Ecdysozoa</taxon>
        <taxon>Arthropoda</taxon>
        <taxon>Hexapoda</taxon>
        <taxon>Insecta</taxon>
        <taxon>Pterygota</taxon>
        <taxon>Neoptera</taxon>
        <taxon>Endopterygota</taxon>
        <taxon>Lepidoptera</taxon>
        <taxon>Glossata</taxon>
        <taxon>Ditrysia</taxon>
        <taxon>Tineoidea</taxon>
        <taxon>Psychidae</taxon>
        <taxon>Oiketicinae</taxon>
        <taxon>Eumeta</taxon>
    </lineage>
</organism>
<dbReference type="AlphaFoldDB" id="A0A4C1W808"/>
<gene>
    <name evidence="2" type="ORF">EVAR_30405_1</name>
</gene>
<dbReference type="Proteomes" id="UP000299102">
    <property type="component" value="Unassembled WGS sequence"/>
</dbReference>
<comment type="caution">
    <text evidence="2">The sequence shown here is derived from an EMBL/GenBank/DDBJ whole genome shotgun (WGS) entry which is preliminary data.</text>
</comment>
<reference evidence="2 3" key="1">
    <citation type="journal article" date="2019" name="Commun. Biol.">
        <title>The bagworm genome reveals a unique fibroin gene that provides high tensile strength.</title>
        <authorList>
            <person name="Kono N."/>
            <person name="Nakamura H."/>
            <person name="Ohtoshi R."/>
            <person name="Tomita M."/>
            <person name="Numata K."/>
            <person name="Arakawa K."/>
        </authorList>
    </citation>
    <scope>NUCLEOTIDE SEQUENCE [LARGE SCALE GENOMIC DNA]</scope>
</reference>